<name>A0ABR5BXS0_9TREE</name>
<feature type="compositionally biased region" description="Low complexity" evidence="4">
    <location>
        <begin position="221"/>
        <end position="241"/>
    </location>
</feature>
<proteinExistence type="predicted"/>
<evidence type="ECO:0000313" key="5">
    <source>
        <dbReference type="EMBL" id="KIR80435.1"/>
    </source>
</evidence>
<keyword evidence="6" id="KW-1185">Reference proteome</keyword>
<feature type="compositionally biased region" description="Low complexity" evidence="4">
    <location>
        <begin position="145"/>
        <end position="156"/>
    </location>
</feature>
<reference evidence="5 6" key="1">
    <citation type="submission" date="2015-01" db="EMBL/GenBank/DDBJ databases">
        <title>The Genome Sequence of Cryptococcus gattii EJB2.</title>
        <authorList>
            <consortium name="The Broad Institute Genomics Platform"/>
            <person name="Cuomo C."/>
            <person name="Litvintseva A."/>
            <person name="Chen Y."/>
            <person name="Heitman J."/>
            <person name="Sun S."/>
            <person name="Springer D."/>
            <person name="Dromer F."/>
            <person name="Young S."/>
            <person name="Zeng Q."/>
            <person name="Gargeya S."/>
            <person name="Abouelleil A."/>
            <person name="Alvarado L."/>
            <person name="Chapman S.B."/>
            <person name="Gainer-Dewar J."/>
            <person name="Goldberg J."/>
            <person name="Griggs A."/>
            <person name="Gujja S."/>
            <person name="Hansen M."/>
            <person name="Howarth C."/>
            <person name="Imamovic A."/>
            <person name="Larimer J."/>
            <person name="Murphy C."/>
            <person name="Naylor J."/>
            <person name="Pearson M."/>
            <person name="Priest M."/>
            <person name="Roberts A."/>
            <person name="Saif S."/>
            <person name="Shea T."/>
            <person name="Sykes S."/>
            <person name="Wortman J."/>
            <person name="Nusbaum C."/>
            <person name="Birren B."/>
        </authorList>
    </citation>
    <scope>NUCLEOTIDE SEQUENCE [LARGE SCALE GENOMIC DNA]</scope>
    <source>
        <strain evidence="5 6">EJB2</strain>
    </source>
</reference>
<dbReference type="InterPro" id="IPR001680">
    <property type="entry name" value="WD40_rpt"/>
</dbReference>
<protein>
    <submittedName>
        <fullName evidence="5">WD-repeat protein</fullName>
    </submittedName>
</protein>
<feature type="region of interest" description="Disordered" evidence="4">
    <location>
        <begin position="207"/>
        <end position="270"/>
    </location>
</feature>
<dbReference type="InterPro" id="IPR051362">
    <property type="entry name" value="WD_repeat_creC_regulators"/>
</dbReference>
<evidence type="ECO:0000256" key="4">
    <source>
        <dbReference type="SAM" id="MobiDB-lite"/>
    </source>
</evidence>
<feature type="repeat" description="WD" evidence="3">
    <location>
        <begin position="590"/>
        <end position="629"/>
    </location>
</feature>
<dbReference type="InterPro" id="IPR015943">
    <property type="entry name" value="WD40/YVTN_repeat-like_dom_sf"/>
</dbReference>
<dbReference type="PANTHER" id="PTHR14107">
    <property type="entry name" value="WD REPEAT PROTEIN"/>
    <property type="match status" value="1"/>
</dbReference>
<dbReference type="Gene3D" id="2.130.10.10">
    <property type="entry name" value="YVTN repeat-like/Quinoprotein amine dehydrogenase"/>
    <property type="match status" value="1"/>
</dbReference>
<dbReference type="EMBL" id="KN848631">
    <property type="protein sequence ID" value="KIR80435.1"/>
    <property type="molecule type" value="Genomic_DNA"/>
</dbReference>
<dbReference type="SMART" id="SM00320">
    <property type="entry name" value="WD40"/>
    <property type="match status" value="3"/>
</dbReference>
<evidence type="ECO:0000256" key="3">
    <source>
        <dbReference type="PROSITE-ProRule" id="PRU00221"/>
    </source>
</evidence>
<dbReference type="InterPro" id="IPR036322">
    <property type="entry name" value="WD40_repeat_dom_sf"/>
</dbReference>
<gene>
    <name evidence="5" type="ORF">I306_02411</name>
</gene>
<feature type="region of interest" description="Disordered" evidence="4">
    <location>
        <begin position="134"/>
        <end position="156"/>
    </location>
</feature>
<keyword evidence="2" id="KW-0677">Repeat</keyword>
<dbReference type="SUPFAM" id="SSF50978">
    <property type="entry name" value="WD40 repeat-like"/>
    <property type="match status" value="1"/>
</dbReference>
<feature type="region of interest" description="Disordered" evidence="4">
    <location>
        <begin position="664"/>
        <end position="683"/>
    </location>
</feature>
<evidence type="ECO:0000313" key="6">
    <source>
        <dbReference type="Proteomes" id="UP000054272"/>
    </source>
</evidence>
<sequence>MAAICIFPAVYKGARHLFSFGPATADESSSAAVCQFPHLISSRPYPRFHLSNRLSTMELYMYTPPVYMAPIRPLVKPAPSVPIVKEGPIPELFQAPEGEYNLADPGSVFPVLGNTSPNIASELRLAAQPGPFLGGPGFGLPPTPQQTSPSAASASSTSFGATLINGKWEPIYPTRMSWVMVQFPSKIGDRGFGGLLGKSGKSDTAAFLPPAAADGRYPTKSSYSSSSSSSSPVPSEPQSVPFAMSPPTTQSKWPFAKTINGIPRPKTSMRNSTSDFVQRVIGLDSASKYLAEKGKTVSEVVKWGCWHMGKQWAWADFGKQANETDKKSKETLVKVLFSTPLTCTAIINQTAGVDRLDVIIGFETGDLVWLDPILGRYTRLNKNGVLNSSRVVGVYPDPRQPTHFLALFADYTILRFNISLEDPLNAANITSRPWDVFFDRVLLAITNGPDPSLSGDSGAGRYLDREQGVELLKWKNEDWVAGVEIEKSKDKNAIVFTGRNPVAALKIGSAQIKALAYSPDGGKLAAVSSDGLLRVIDTSEERITDTFSGYYGALNCVVWSPDSRLIAAGGEDDFVTLFSTGRDARPIARCQGHSSYVTCIAFDPQSNNPSSRAYRFVSVGEDGKLLFWDYSPAAVHKPRQHHPNNSVQRDAAASSMTVNIMDHSRSHTPAERTSGRFHAAPSRKSVPTLQPIMSKTVDVTILTGVYCLPDAIATVSRQGVARFWMRPSSRPST</sequence>
<evidence type="ECO:0000256" key="2">
    <source>
        <dbReference type="ARBA" id="ARBA00022737"/>
    </source>
</evidence>
<dbReference type="Pfam" id="PF00400">
    <property type="entry name" value="WD40"/>
    <property type="match status" value="3"/>
</dbReference>
<organism evidence="5 6">
    <name type="scientific">Cryptococcus gattii EJB2</name>
    <dbReference type="NCBI Taxonomy" id="1296103"/>
    <lineage>
        <taxon>Eukaryota</taxon>
        <taxon>Fungi</taxon>
        <taxon>Dikarya</taxon>
        <taxon>Basidiomycota</taxon>
        <taxon>Agaricomycotina</taxon>
        <taxon>Tremellomycetes</taxon>
        <taxon>Tremellales</taxon>
        <taxon>Cryptococcaceae</taxon>
        <taxon>Cryptococcus</taxon>
        <taxon>Cryptococcus gattii species complex</taxon>
    </lineage>
</organism>
<accession>A0ABR5BXS0</accession>
<evidence type="ECO:0000256" key="1">
    <source>
        <dbReference type="ARBA" id="ARBA00022574"/>
    </source>
</evidence>
<dbReference type="PROSITE" id="PS50082">
    <property type="entry name" value="WD_REPEATS_2"/>
    <property type="match status" value="2"/>
</dbReference>
<keyword evidence="1 3" id="KW-0853">WD repeat</keyword>
<dbReference type="PANTHER" id="PTHR14107:SF16">
    <property type="entry name" value="AT02583P"/>
    <property type="match status" value="1"/>
</dbReference>
<dbReference type="Proteomes" id="UP000054272">
    <property type="component" value="Unassembled WGS sequence"/>
</dbReference>
<feature type="compositionally biased region" description="Basic and acidic residues" evidence="4">
    <location>
        <begin position="664"/>
        <end position="674"/>
    </location>
</feature>
<feature type="repeat" description="WD" evidence="3">
    <location>
        <begin position="547"/>
        <end position="579"/>
    </location>
</feature>